<feature type="chain" id="PRO_5015898286" evidence="8">
    <location>
        <begin position="22"/>
        <end position="549"/>
    </location>
</feature>
<dbReference type="InterPro" id="IPR045380">
    <property type="entry name" value="LD_TPept_scaffold_dom"/>
</dbReference>
<dbReference type="OrthoDB" id="9778545at2"/>
<dbReference type="AlphaFoldDB" id="A0A2W7RM83"/>
<evidence type="ECO:0000259" key="9">
    <source>
        <dbReference type="PROSITE" id="PS52029"/>
    </source>
</evidence>
<evidence type="ECO:0000256" key="7">
    <source>
        <dbReference type="PROSITE-ProRule" id="PRU01373"/>
    </source>
</evidence>
<evidence type="ECO:0000313" key="11">
    <source>
        <dbReference type="Proteomes" id="UP000248882"/>
    </source>
</evidence>
<dbReference type="InterPro" id="IPR038063">
    <property type="entry name" value="Transpep_catalytic_dom"/>
</dbReference>
<dbReference type="Proteomes" id="UP000248882">
    <property type="component" value="Unassembled WGS sequence"/>
</dbReference>
<evidence type="ECO:0000256" key="6">
    <source>
        <dbReference type="ARBA" id="ARBA00023316"/>
    </source>
</evidence>
<dbReference type="EMBL" id="QKZT01000003">
    <property type="protein sequence ID" value="PZX55629.1"/>
    <property type="molecule type" value="Genomic_DNA"/>
</dbReference>
<keyword evidence="5 7" id="KW-0573">Peptidoglycan synthesis</keyword>
<keyword evidence="6 7" id="KW-0961">Cell wall biogenesis/degradation</keyword>
<evidence type="ECO:0000256" key="1">
    <source>
        <dbReference type="ARBA" id="ARBA00004752"/>
    </source>
</evidence>
<protein>
    <submittedName>
        <fullName evidence="10">Murein L,D-transpeptidase YcbB/YkuD</fullName>
    </submittedName>
</protein>
<dbReference type="GO" id="GO:0071555">
    <property type="term" value="P:cell wall organization"/>
    <property type="evidence" value="ECO:0007669"/>
    <property type="project" value="UniProtKB-UniRule"/>
</dbReference>
<dbReference type="CDD" id="cd16913">
    <property type="entry name" value="YkuD_like"/>
    <property type="match status" value="1"/>
</dbReference>
<dbReference type="InterPro" id="IPR005490">
    <property type="entry name" value="LD_TPept_cat_dom"/>
</dbReference>
<keyword evidence="8" id="KW-0732">Signal</keyword>
<dbReference type="PANTHER" id="PTHR41533:SF2">
    <property type="entry name" value="BLR7131 PROTEIN"/>
    <property type="match status" value="1"/>
</dbReference>
<dbReference type="InterPro" id="IPR002477">
    <property type="entry name" value="Peptidoglycan-bd-like"/>
</dbReference>
<dbReference type="GO" id="GO:0016740">
    <property type="term" value="F:transferase activity"/>
    <property type="evidence" value="ECO:0007669"/>
    <property type="project" value="UniProtKB-KW"/>
</dbReference>
<dbReference type="PANTHER" id="PTHR41533">
    <property type="entry name" value="L,D-TRANSPEPTIDASE HI_1667-RELATED"/>
    <property type="match status" value="1"/>
</dbReference>
<dbReference type="Pfam" id="PF01471">
    <property type="entry name" value="PG_binding_1"/>
    <property type="match status" value="1"/>
</dbReference>
<feature type="domain" description="L,D-TPase catalytic" evidence="9">
    <location>
        <begin position="322"/>
        <end position="498"/>
    </location>
</feature>
<dbReference type="InterPro" id="IPR052905">
    <property type="entry name" value="LD-transpeptidase_YkuD-like"/>
</dbReference>
<dbReference type="SUPFAM" id="SSF141523">
    <property type="entry name" value="L,D-transpeptidase catalytic domain-like"/>
    <property type="match status" value="1"/>
</dbReference>
<organism evidence="10 11">
    <name type="scientific">Algoriphagus chordae</name>
    <dbReference type="NCBI Taxonomy" id="237019"/>
    <lineage>
        <taxon>Bacteria</taxon>
        <taxon>Pseudomonadati</taxon>
        <taxon>Bacteroidota</taxon>
        <taxon>Cytophagia</taxon>
        <taxon>Cytophagales</taxon>
        <taxon>Cyclobacteriaceae</taxon>
        <taxon>Algoriphagus</taxon>
    </lineage>
</organism>
<feature type="active site" description="Proton donor/acceptor" evidence="7">
    <location>
        <position position="451"/>
    </location>
</feature>
<sequence length="549" mass="63419">MKNKQFLYFLILFLAGSTVEAFTIDTTKTSELIRFRIETDSPGEKINIRGTSLLTTDEIVNFYTSRYFEEVWSRDGVLSELAYEMRFEIKQTQFDGLNPKDYNLDMIELLFSKFEANKLAKEANDPGDLADVDMLLSDAFFYLASHLERGKVDPSKIDEEWEISRKDQLVNYQDLLLEAINKREIRQSLESLYPKFSIYKKGREVLRALVEVEAEDTLNWKKINVSKALRAGDQDSSIPILRSRLQYWGFLETYELEQPKLYDSTMMIGVKSFQAAHGMDNDGIIGKMTAAAMNDSPSRKVEKARVNMERLRWLPDTVKKAEFILVNIANYQLDYLKNLDTLLTERVIVGRKYHESPIFMAEMSYIVFSPYWNIPYSITHAEVIPSARKNPNYIASRNMEVVTSSGKVVNPASIDWNAKSFPYMVRQKPGPHNSLGEVKFMFPNKHNVYIHDTNARSLFESDDRSRSHGCIRIQNPQDFAKALLRDDPSWTMDRIESAMGQDHEQVVKLDKPIPVVLVYLTFWADSNGQGHFREDIYDRDVSVLVALNK</sequence>
<proteinExistence type="inferred from homology"/>
<accession>A0A2W7RM83</accession>
<gene>
    <name evidence="10" type="ORF">LV85_00854</name>
</gene>
<evidence type="ECO:0000256" key="5">
    <source>
        <dbReference type="ARBA" id="ARBA00022984"/>
    </source>
</evidence>
<evidence type="ECO:0000256" key="2">
    <source>
        <dbReference type="ARBA" id="ARBA00005992"/>
    </source>
</evidence>
<feature type="active site" description="Nucleophile" evidence="7">
    <location>
        <position position="470"/>
    </location>
</feature>
<dbReference type="GO" id="GO:0008360">
    <property type="term" value="P:regulation of cell shape"/>
    <property type="evidence" value="ECO:0007669"/>
    <property type="project" value="UniProtKB-UniRule"/>
</dbReference>
<comment type="caution">
    <text evidence="10">The sequence shown here is derived from an EMBL/GenBank/DDBJ whole genome shotgun (WGS) entry which is preliminary data.</text>
</comment>
<dbReference type="GO" id="GO:0004180">
    <property type="term" value="F:carboxypeptidase activity"/>
    <property type="evidence" value="ECO:0007669"/>
    <property type="project" value="UniProtKB-ARBA"/>
</dbReference>
<keyword evidence="4 7" id="KW-0133">Cell shape</keyword>
<dbReference type="UniPathway" id="UPA00219"/>
<evidence type="ECO:0000256" key="3">
    <source>
        <dbReference type="ARBA" id="ARBA00022679"/>
    </source>
</evidence>
<dbReference type="Pfam" id="PF03734">
    <property type="entry name" value="YkuD"/>
    <property type="match status" value="1"/>
</dbReference>
<dbReference type="RefSeq" id="WP_111316941.1">
    <property type="nucleotide sequence ID" value="NZ_QKZT01000003.1"/>
</dbReference>
<reference evidence="10 11" key="1">
    <citation type="submission" date="2018-06" db="EMBL/GenBank/DDBJ databases">
        <title>Genomic Encyclopedia of Archaeal and Bacterial Type Strains, Phase II (KMG-II): from individual species to whole genera.</title>
        <authorList>
            <person name="Goeker M."/>
        </authorList>
    </citation>
    <scope>NUCLEOTIDE SEQUENCE [LARGE SCALE GENOMIC DNA]</scope>
    <source>
        <strain evidence="10 11">DSM 19830</strain>
    </source>
</reference>
<comment type="similarity">
    <text evidence="2">Belongs to the YkuD family.</text>
</comment>
<comment type="pathway">
    <text evidence="1 7">Cell wall biogenesis; peptidoglycan biosynthesis.</text>
</comment>
<dbReference type="PROSITE" id="PS52029">
    <property type="entry name" value="LD_TPASE"/>
    <property type="match status" value="1"/>
</dbReference>
<name>A0A2W7RM83_9BACT</name>
<dbReference type="InterPro" id="IPR036365">
    <property type="entry name" value="PGBD-like_sf"/>
</dbReference>
<keyword evidence="11" id="KW-1185">Reference proteome</keyword>
<dbReference type="SUPFAM" id="SSF47090">
    <property type="entry name" value="PGBD-like"/>
    <property type="match status" value="1"/>
</dbReference>
<keyword evidence="3" id="KW-0808">Transferase</keyword>
<feature type="signal peptide" evidence="8">
    <location>
        <begin position="1"/>
        <end position="21"/>
    </location>
</feature>
<dbReference type="Pfam" id="PF20142">
    <property type="entry name" value="Scaffold"/>
    <property type="match status" value="1"/>
</dbReference>
<dbReference type="Gene3D" id="2.40.440.10">
    <property type="entry name" value="L,D-transpeptidase catalytic domain-like"/>
    <property type="match status" value="1"/>
</dbReference>
<evidence type="ECO:0000256" key="8">
    <source>
        <dbReference type="SAM" id="SignalP"/>
    </source>
</evidence>
<dbReference type="InterPro" id="IPR036366">
    <property type="entry name" value="PGBDSf"/>
</dbReference>
<evidence type="ECO:0000256" key="4">
    <source>
        <dbReference type="ARBA" id="ARBA00022960"/>
    </source>
</evidence>
<dbReference type="Gene3D" id="1.10.101.10">
    <property type="entry name" value="PGBD-like superfamily/PGBD"/>
    <property type="match status" value="1"/>
</dbReference>
<evidence type="ECO:0000313" key="10">
    <source>
        <dbReference type="EMBL" id="PZX55629.1"/>
    </source>
</evidence>
<dbReference type="GO" id="GO:0009252">
    <property type="term" value="P:peptidoglycan biosynthetic process"/>
    <property type="evidence" value="ECO:0007669"/>
    <property type="project" value="UniProtKB-UniPathway"/>
</dbReference>